<evidence type="ECO:0000259" key="3">
    <source>
        <dbReference type="Pfam" id="PF00294"/>
    </source>
</evidence>
<dbReference type="Gene3D" id="3.40.50.620">
    <property type="entry name" value="HUPs"/>
    <property type="match status" value="1"/>
</dbReference>
<dbReference type="GO" id="GO:0033785">
    <property type="term" value="F:heptose 7-phosphate kinase activity"/>
    <property type="evidence" value="ECO:0007669"/>
    <property type="project" value="TreeGrafter"/>
</dbReference>
<dbReference type="InterPro" id="IPR029056">
    <property type="entry name" value="Ribokinase-like"/>
</dbReference>
<dbReference type="Gene3D" id="3.40.1190.20">
    <property type="match status" value="1"/>
</dbReference>
<evidence type="ECO:0000256" key="1">
    <source>
        <dbReference type="ARBA" id="ARBA00023268"/>
    </source>
</evidence>
<feature type="domain" description="Cytidyltransferase-like" evidence="4">
    <location>
        <begin position="36"/>
        <end position="144"/>
    </location>
</feature>
<dbReference type="Proteomes" id="UP000268623">
    <property type="component" value="Unassembled WGS sequence"/>
</dbReference>
<dbReference type="SUPFAM" id="SSF52374">
    <property type="entry name" value="Nucleotidylyl transferase"/>
    <property type="match status" value="1"/>
</dbReference>
<evidence type="ECO:0000259" key="4">
    <source>
        <dbReference type="Pfam" id="PF01467"/>
    </source>
</evidence>
<name>A0A3M9XL64_9HYPH</name>
<dbReference type="GO" id="GO:0033786">
    <property type="term" value="F:heptose-1-phosphate adenylyltransferase activity"/>
    <property type="evidence" value="ECO:0007669"/>
    <property type="project" value="TreeGrafter"/>
</dbReference>
<evidence type="ECO:0000256" key="2">
    <source>
        <dbReference type="ARBA" id="ARBA00023277"/>
    </source>
</evidence>
<dbReference type="AlphaFoldDB" id="A0A3M9XL64"/>
<keyword evidence="6" id="KW-1185">Reference proteome</keyword>
<comment type="caution">
    <text evidence="5">The sequence shown here is derived from an EMBL/GenBank/DDBJ whole genome shotgun (WGS) entry which is preliminary data.</text>
</comment>
<protein>
    <submittedName>
        <fullName evidence="5">ADP-heptose synthase</fullName>
    </submittedName>
</protein>
<dbReference type="GO" id="GO:0005829">
    <property type="term" value="C:cytosol"/>
    <property type="evidence" value="ECO:0007669"/>
    <property type="project" value="TreeGrafter"/>
</dbReference>
<evidence type="ECO:0000313" key="6">
    <source>
        <dbReference type="Proteomes" id="UP000268623"/>
    </source>
</evidence>
<dbReference type="RefSeq" id="WP_123174415.1">
    <property type="nucleotide sequence ID" value="NZ_QWDD01000001.1"/>
</dbReference>
<organism evidence="5 6">
    <name type="scientific">Methylocystis hirsuta</name>
    <dbReference type="NCBI Taxonomy" id="369798"/>
    <lineage>
        <taxon>Bacteria</taxon>
        <taxon>Pseudomonadati</taxon>
        <taxon>Pseudomonadota</taxon>
        <taxon>Alphaproteobacteria</taxon>
        <taxon>Hyphomicrobiales</taxon>
        <taxon>Methylocystaceae</taxon>
        <taxon>Methylocystis</taxon>
    </lineage>
</organism>
<dbReference type="SUPFAM" id="SSF53613">
    <property type="entry name" value="Ribokinase-like"/>
    <property type="match status" value="1"/>
</dbReference>
<dbReference type="PANTHER" id="PTHR46969:SF1">
    <property type="entry name" value="BIFUNCTIONAL PROTEIN HLDE"/>
    <property type="match status" value="1"/>
</dbReference>
<keyword evidence="1" id="KW-0511">Multifunctional enzyme</keyword>
<dbReference type="Pfam" id="PF00294">
    <property type="entry name" value="PfkB"/>
    <property type="match status" value="1"/>
</dbReference>
<dbReference type="PANTHER" id="PTHR46969">
    <property type="entry name" value="BIFUNCTIONAL PROTEIN HLDE"/>
    <property type="match status" value="1"/>
</dbReference>
<reference evidence="5 6" key="1">
    <citation type="submission" date="2018-08" db="EMBL/GenBank/DDBJ databases">
        <title>Genome sequence of Methylocystis hirsuta CSC1, a methanotroph able to accumulate PHAs.</title>
        <authorList>
            <person name="Bordel S."/>
            <person name="Rodriguez E."/>
            <person name="Gancedo J."/>
            <person name="Munoz R."/>
        </authorList>
    </citation>
    <scope>NUCLEOTIDE SEQUENCE [LARGE SCALE GENOMIC DNA]</scope>
    <source>
        <strain evidence="5 6">CSC1</strain>
    </source>
</reference>
<dbReference type="EMBL" id="QWDD01000001">
    <property type="protein sequence ID" value="RNJ48412.1"/>
    <property type="molecule type" value="Genomic_DNA"/>
</dbReference>
<accession>A0A3M9XL64</accession>
<dbReference type="InterPro" id="IPR014729">
    <property type="entry name" value="Rossmann-like_a/b/a_fold"/>
</dbReference>
<keyword evidence="2" id="KW-0119">Carbohydrate metabolism</keyword>
<dbReference type="Pfam" id="PF01467">
    <property type="entry name" value="CTP_transf_like"/>
    <property type="match status" value="1"/>
</dbReference>
<dbReference type="NCBIfam" id="TIGR00125">
    <property type="entry name" value="cyt_tran_rel"/>
    <property type="match status" value="1"/>
</dbReference>
<dbReference type="InterPro" id="IPR011611">
    <property type="entry name" value="PfkB_dom"/>
</dbReference>
<gene>
    <name evidence="5" type="ORF">D1O30_00995</name>
</gene>
<dbReference type="InterPro" id="IPR004821">
    <property type="entry name" value="Cyt_trans-like"/>
</dbReference>
<feature type="domain" description="Carbohydrate kinase PfkB" evidence="3">
    <location>
        <begin position="201"/>
        <end position="497"/>
    </location>
</feature>
<evidence type="ECO:0000313" key="5">
    <source>
        <dbReference type="EMBL" id="RNJ48412.1"/>
    </source>
</evidence>
<sequence length="519" mass="56642">MPNSSLNRLYGRKIKTPEELRTILGPMPREKRAIMCHGVFDVVHPGHIRHLAYAKGKADILITSITADAHITKGLHRPHVPQELRALNLAALEMVDYVVVDVNATPLANLKLIQPDLFAKGYEYTTTGMRPKTAEEAEAVRAYGGEIVFTPGDIVYSSSKLIELEAPKLRFEKLQIIMERKGISFEDLRRAINALSAYRVHVVGDTIVDSYTNCVMIGGQTKTPTLSVLFESKTDYAGGAAIVAKHCRAAGANVSFCTVLGDDAYAEFVLNDLQRAGVDVSVVTERGRPTVNKNAIVVGGYRLLKVDTLDNNSITDVICNKMTDTVRNSGADAVIYADFRHGIFNRRTIPDFIEAIPANAYRVADSQVASRWGNITEFRGFDLITPNEREARFALGDQDSGIRPLASAIFDEAQCKLLILKLGQRGVLVCQSTDHESLDSFFVLDSFVETLVDPVGAGDALLAYSTLAMLATKDPTQATIIGLLAAACECECDGNAPIAPKQILKKLDAVEKQTNYVAP</sequence>
<dbReference type="OrthoDB" id="9802794at2"/>
<proteinExistence type="predicted"/>